<reference evidence="2" key="1">
    <citation type="journal article" date="2023" name="Microbiol. Spectr.">
        <title>Whole-genome sequencing provides insights into a novel species: Providencia hangzhouensis associated with urinary tract infections.</title>
        <authorList>
            <person name="Dong X."/>
            <person name="Yu Y."/>
            <person name="Liu J."/>
            <person name="Cao D."/>
            <person name="Xiang Y."/>
            <person name="Bi K."/>
            <person name="Yuan X."/>
            <person name="Li S."/>
            <person name="Wu T."/>
            <person name="Zhang Y."/>
        </authorList>
    </citation>
    <scope>NUCLEOTIDE SEQUENCE</scope>
    <source>
        <strain evidence="2">PR-310</strain>
    </source>
</reference>
<keyword evidence="3" id="KW-1185">Reference proteome</keyword>
<accession>A0ABY9ZEE4</accession>
<dbReference type="Proteomes" id="UP001163184">
    <property type="component" value="Chromosome"/>
</dbReference>
<dbReference type="RefSeq" id="WP_275612159.1">
    <property type="nucleotide sequence ID" value="NZ_CP135052.1"/>
</dbReference>
<dbReference type="EMBL" id="CP135052">
    <property type="protein sequence ID" value="WNK26140.1"/>
    <property type="molecule type" value="Genomic_DNA"/>
</dbReference>
<feature type="compositionally biased region" description="Polar residues" evidence="1">
    <location>
        <begin position="8"/>
        <end position="28"/>
    </location>
</feature>
<organism evidence="2 3">
    <name type="scientific">Providencia hangzhouensis</name>
    <dbReference type="NCBI Taxonomy" id="3031799"/>
    <lineage>
        <taxon>Bacteria</taxon>
        <taxon>Pseudomonadati</taxon>
        <taxon>Pseudomonadota</taxon>
        <taxon>Gammaproteobacteria</taxon>
        <taxon>Enterobacterales</taxon>
        <taxon>Morganellaceae</taxon>
        <taxon>Providencia</taxon>
    </lineage>
</organism>
<gene>
    <name evidence="2" type="ORF">PZ638_09835</name>
</gene>
<protein>
    <submittedName>
        <fullName evidence="2">Uncharacterized protein</fullName>
    </submittedName>
</protein>
<proteinExistence type="predicted"/>
<name>A0ABY9ZEE4_9GAMM</name>
<feature type="region of interest" description="Disordered" evidence="1">
    <location>
        <begin position="1"/>
        <end position="29"/>
    </location>
</feature>
<evidence type="ECO:0000313" key="2">
    <source>
        <dbReference type="EMBL" id="WNK26140.1"/>
    </source>
</evidence>
<sequence length="832" mass="91857">MPIVPTYKEQQVSSSPLPNNGLNVQSSPEHFGAGLGQAAEQYAGVFAEMKQRADVALSQDGLLQLQEYSDDLMNNPKTGLYTKLGRNAMGQSDETLNNINIRANEIYATLPEGKAREDFLKQSNVLGRQYHNQAKMFELREIQSFESSTNNGMVEGSIKKAQDSYSDPQAFNSNIALAEHNYAEFSRARGVSEEEIAVNVEKIRNGAAWGAAQNYMASAPIQALSAIGEPSDVGGSMRVPGNMKDNRGGRNNNPGNLRISDNIWDGQIGDDGEFVQFASPEHGVRALGKNLITYRNKGFVTVNQIINRWAPKKDNNATEEYVAFVSQRMGVDPNVPIDVTNIDTLKSITTAIMAQEGKHSVTDDQVNTGLQAALGLTRLPDVDKTLYQPEIRKAQGGGFPWWPMLTPVQQYQLIKQGEAAEHKQRQEYKSVLDGRVKDAEALALRGESYNNPPSLDEFKYAYGENDGIKQHEQFQKNMEMGADIATVQYLSPQAQAALLESKKPKGDYDAANNYKRYDTLVRAIDAVNKVRASDPIQFSIDRQQVNQLDFSSIQNFTNSLTQRSSSVGDISKNYQTPLTVFSAQEEAVLSQLMEKAPASQKIEYLDAIRQGLKNNESYTAALRQVSKSDTSLAVAGLIMNKPTQITSQSNWISSDITVSPSEAAQLIVQGSTARKIGKDFVLPKDTELRPEFADFVGDAFAGDVDGANSAYEVAKDTYAGMMAKKGVLDGEYDADTWKQAMTIATGGIYDYNGMGKVMLPWGMDSDRFDREVISNWNDIASKVGRQTNERFGLQSFGDSQYLIKQGSSYLRYKDGNPVIIDLSKEKIRDLPL</sequence>
<dbReference type="GeneID" id="92274761"/>
<evidence type="ECO:0000313" key="3">
    <source>
        <dbReference type="Proteomes" id="UP001163184"/>
    </source>
</evidence>
<evidence type="ECO:0000256" key="1">
    <source>
        <dbReference type="SAM" id="MobiDB-lite"/>
    </source>
</evidence>